<dbReference type="Proteomes" id="UP000769766">
    <property type="component" value="Unassembled WGS sequence"/>
</dbReference>
<accession>A0A932CLJ4</accession>
<gene>
    <name evidence="1" type="ORF">HYY20_02040</name>
</gene>
<protein>
    <submittedName>
        <fullName evidence="1">DUF3368 domain-containing protein</fullName>
    </submittedName>
</protein>
<organism evidence="1 2">
    <name type="scientific">Tectimicrobiota bacterium</name>
    <dbReference type="NCBI Taxonomy" id="2528274"/>
    <lineage>
        <taxon>Bacteria</taxon>
        <taxon>Pseudomonadati</taxon>
        <taxon>Nitrospinota/Tectimicrobiota group</taxon>
        <taxon>Candidatus Tectimicrobiota</taxon>
    </lineage>
</organism>
<dbReference type="PANTHER" id="PTHR39550:SF1">
    <property type="entry name" value="SLL0658 PROTEIN"/>
    <property type="match status" value="1"/>
</dbReference>
<sequence length="166" mass="18420">MPWVISDSSTLIHLAAIDRLALLKDFYGKITLPPAVWREVIEEGKGKAGAVEIEKARQTGWIEVVSPEGGPLLHLLRRDLDEGEAEVIALALGQQADLVLLDESEARRIAELYGLPKTGLIGILIRAKREGKVHSLQIELDKLRYQAGFWIEEGLYHQALHAVGEE</sequence>
<dbReference type="AlphaFoldDB" id="A0A932CLJ4"/>
<name>A0A932CLJ4_UNCTE</name>
<evidence type="ECO:0000313" key="1">
    <source>
        <dbReference type="EMBL" id="MBI2875643.1"/>
    </source>
</evidence>
<evidence type="ECO:0000313" key="2">
    <source>
        <dbReference type="Proteomes" id="UP000769766"/>
    </source>
</evidence>
<reference evidence="1" key="1">
    <citation type="submission" date="2020-07" db="EMBL/GenBank/DDBJ databases">
        <title>Huge and variable diversity of episymbiotic CPR bacteria and DPANN archaea in groundwater ecosystems.</title>
        <authorList>
            <person name="He C.Y."/>
            <person name="Keren R."/>
            <person name="Whittaker M."/>
            <person name="Farag I.F."/>
            <person name="Doudna J."/>
            <person name="Cate J.H.D."/>
            <person name="Banfield J.F."/>
        </authorList>
    </citation>
    <scope>NUCLEOTIDE SEQUENCE</scope>
    <source>
        <strain evidence="1">NC_groundwater_672_Ag_B-0.1um_62_36</strain>
    </source>
</reference>
<dbReference type="Pfam" id="PF11848">
    <property type="entry name" value="DUF3368"/>
    <property type="match status" value="1"/>
</dbReference>
<comment type="caution">
    <text evidence="1">The sequence shown here is derived from an EMBL/GenBank/DDBJ whole genome shotgun (WGS) entry which is preliminary data.</text>
</comment>
<dbReference type="InterPro" id="IPR021799">
    <property type="entry name" value="PIN-like_prokaryotic"/>
</dbReference>
<dbReference type="PANTHER" id="PTHR39550">
    <property type="entry name" value="SLL0658 PROTEIN"/>
    <property type="match status" value="1"/>
</dbReference>
<dbReference type="EMBL" id="JACPRF010000059">
    <property type="protein sequence ID" value="MBI2875643.1"/>
    <property type="molecule type" value="Genomic_DNA"/>
</dbReference>
<proteinExistence type="predicted"/>